<accession>A0A3S4RFD5</accession>
<proteinExistence type="predicted"/>
<gene>
    <name evidence="2" type="ORF">NCTC11636_01236</name>
</gene>
<feature type="transmembrane region" description="Helical" evidence="1">
    <location>
        <begin position="80"/>
        <end position="103"/>
    </location>
</feature>
<keyword evidence="1" id="KW-0472">Membrane</keyword>
<organism evidence="2 3">
    <name type="scientific">Actinomyces howellii</name>
    <dbReference type="NCBI Taxonomy" id="52771"/>
    <lineage>
        <taxon>Bacteria</taxon>
        <taxon>Bacillati</taxon>
        <taxon>Actinomycetota</taxon>
        <taxon>Actinomycetes</taxon>
        <taxon>Actinomycetales</taxon>
        <taxon>Actinomycetaceae</taxon>
        <taxon>Actinomyces</taxon>
    </lineage>
</organism>
<feature type="transmembrane region" description="Helical" evidence="1">
    <location>
        <begin position="40"/>
        <end position="59"/>
    </location>
</feature>
<evidence type="ECO:0000313" key="3">
    <source>
        <dbReference type="Proteomes" id="UP000266895"/>
    </source>
</evidence>
<dbReference type="InterPro" id="IPR021517">
    <property type="entry name" value="DUF3180"/>
</dbReference>
<dbReference type="Proteomes" id="UP000266895">
    <property type="component" value="Chromosome"/>
</dbReference>
<keyword evidence="1" id="KW-1133">Transmembrane helix</keyword>
<dbReference type="EMBL" id="LR134350">
    <property type="protein sequence ID" value="VEG27923.1"/>
    <property type="molecule type" value="Genomic_DNA"/>
</dbReference>
<evidence type="ECO:0000313" key="2">
    <source>
        <dbReference type="EMBL" id="VEG27923.1"/>
    </source>
</evidence>
<dbReference type="Pfam" id="PF11377">
    <property type="entry name" value="DUF3180"/>
    <property type="match status" value="1"/>
</dbReference>
<dbReference type="KEGG" id="ahw:NCTC11636_01236"/>
<dbReference type="AlphaFoldDB" id="A0A3S4RFD5"/>
<feature type="transmembrane region" description="Helical" evidence="1">
    <location>
        <begin position="115"/>
        <end position="136"/>
    </location>
</feature>
<sequence length="162" mass="16455">MHRTRWTTVLACFVAPTALAWVAADLTLRHRGWVPSLTPWGAAVAVLVSVGVLVGGLAVRRMKDRQPTWITPTGAAATAAAAQASALVAPTVGGIYAGSLIAALLAPTAPAMTSLAWSSGACLAACALWCGIGLLVEHWCAIDLDDDDDDPGAAGTGDEVPA</sequence>
<dbReference type="OrthoDB" id="3260666at2"/>
<name>A0A3S4RFD5_9ACTO</name>
<evidence type="ECO:0000256" key="1">
    <source>
        <dbReference type="SAM" id="Phobius"/>
    </source>
</evidence>
<protein>
    <submittedName>
        <fullName evidence="2">Protein of uncharacterized function (DUF3180)</fullName>
    </submittedName>
</protein>
<keyword evidence="1" id="KW-0812">Transmembrane</keyword>
<dbReference type="RefSeq" id="WP_126382349.1">
    <property type="nucleotide sequence ID" value="NZ_LR134350.1"/>
</dbReference>
<reference evidence="2 3" key="1">
    <citation type="submission" date="2018-12" db="EMBL/GenBank/DDBJ databases">
        <authorList>
            <consortium name="Pathogen Informatics"/>
        </authorList>
    </citation>
    <scope>NUCLEOTIDE SEQUENCE [LARGE SCALE GENOMIC DNA]</scope>
    <source>
        <strain evidence="2 3">NCTC11636</strain>
    </source>
</reference>
<keyword evidence="3" id="KW-1185">Reference proteome</keyword>